<evidence type="ECO:0000313" key="3">
    <source>
        <dbReference type="Proteomes" id="UP001497522"/>
    </source>
</evidence>
<dbReference type="EMBL" id="OZ023715">
    <property type="protein sequence ID" value="CAK9864151.1"/>
    <property type="molecule type" value="Genomic_DNA"/>
</dbReference>
<sequence>MELINVATKGGGGGGVVKSAFQGALLLHPPRFSCSTRLEAIGGKRAELSGASSRYGALIISQKQQQAPRNQTCSGFKLQEAQGVDDEEFGHGNVGGVAGGNDGNRGGGGGDDDEWSSSSNSGGGVLVYWLGTCFPASQILKRLLTRTLFAKKLIIFFSSL</sequence>
<name>A0ABP1ANR0_9BRYO</name>
<dbReference type="Proteomes" id="UP001497522">
    <property type="component" value="Chromosome 14"/>
</dbReference>
<evidence type="ECO:0000256" key="1">
    <source>
        <dbReference type="SAM" id="MobiDB-lite"/>
    </source>
</evidence>
<protein>
    <submittedName>
        <fullName evidence="2">Uncharacterized protein</fullName>
    </submittedName>
</protein>
<reference evidence="2" key="1">
    <citation type="submission" date="2024-03" db="EMBL/GenBank/DDBJ databases">
        <authorList>
            <consortium name="ELIXIR-Norway"/>
            <consortium name="Elixir Norway"/>
        </authorList>
    </citation>
    <scope>NUCLEOTIDE SEQUENCE</scope>
</reference>
<accession>A0ABP1ANR0</accession>
<feature type="region of interest" description="Disordered" evidence="1">
    <location>
        <begin position="89"/>
        <end position="118"/>
    </location>
</feature>
<keyword evidence="3" id="KW-1185">Reference proteome</keyword>
<proteinExistence type="predicted"/>
<feature type="compositionally biased region" description="Gly residues" evidence="1">
    <location>
        <begin position="92"/>
        <end position="109"/>
    </location>
</feature>
<gene>
    <name evidence="2" type="ORF">CSSPJE1EN2_LOCUS7146</name>
</gene>
<evidence type="ECO:0000313" key="2">
    <source>
        <dbReference type="EMBL" id="CAK9864151.1"/>
    </source>
</evidence>
<organism evidence="2 3">
    <name type="scientific">Sphagnum jensenii</name>
    <dbReference type="NCBI Taxonomy" id="128206"/>
    <lineage>
        <taxon>Eukaryota</taxon>
        <taxon>Viridiplantae</taxon>
        <taxon>Streptophyta</taxon>
        <taxon>Embryophyta</taxon>
        <taxon>Bryophyta</taxon>
        <taxon>Sphagnophytina</taxon>
        <taxon>Sphagnopsida</taxon>
        <taxon>Sphagnales</taxon>
        <taxon>Sphagnaceae</taxon>
        <taxon>Sphagnum</taxon>
    </lineage>
</organism>